<reference evidence="2 3" key="1">
    <citation type="submission" date="2019-05" db="EMBL/GenBank/DDBJ databases">
        <title>Emergence of the Ug99 lineage of the wheat stem rust pathogen through somatic hybridization.</title>
        <authorList>
            <person name="Li F."/>
            <person name="Upadhyaya N.M."/>
            <person name="Sperschneider J."/>
            <person name="Matny O."/>
            <person name="Nguyen-Phuc H."/>
            <person name="Mago R."/>
            <person name="Raley C."/>
            <person name="Miller M.E."/>
            <person name="Silverstein K.A.T."/>
            <person name="Henningsen E."/>
            <person name="Hirsch C.D."/>
            <person name="Visser B."/>
            <person name="Pretorius Z.A."/>
            <person name="Steffenson B.J."/>
            <person name="Schwessinger B."/>
            <person name="Dodds P.N."/>
            <person name="Figueroa M."/>
        </authorList>
    </citation>
    <scope>NUCLEOTIDE SEQUENCE [LARGE SCALE GENOMIC DNA]</scope>
    <source>
        <strain evidence="2">21-0</strain>
    </source>
</reference>
<name>A0A5B0QBV3_PUCGR</name>
<sequence>MDDHREAQLDSQRDRSDDDVMDIDVDWKHRLSPTGPLEESALGPDTRDKAERGLCKTPPLLGFTRVELIPISLSQTSEGISIPYSLSAMNQNNPRNLSRKDLQHRIESSSQAVLK</sequence>
<keyword evidence="3" id="KW-1185">Reference proteome</keyword>
<dbReference type="EMBL" id="VSWC01000027">
    <property type="protein sequence ID" value="KAA1110611.1"/>
    <property type="molecule type" value="Genomic_DNA"/>
</dbReference>
<protein>
    <submittedName>
        <fullName evidence="2">Uncharacterized protein</fullName>
    </submittedName>
</protein>
<evidence type="ECO:0000313" key="3">
    <source>
        <dbReference type="Proteomes" id="UP000324748"/>
    </source>
</evidence>
<dbReference type="AlphaFoldDB" id="A0A5B0QBV3"/>
<dbReference type="Proteomes" id="UP000324748">
    <property type="component" value="Unassembled WGS sequence"/>
</dbReference>
<feature type="region of interest" description="Disordered" evidence="1">
    <location>
        <begin position="1"/>
        <end position="53"/>
    </location>
</feature>
<accession>A0A5B0QBV3</accession>
<evidence type="ECO:0000313" key="2">
    <source>
        <dbReference type="EMBL" id="KAA1110611.1"/>
    </source>
</evidence>
<proteinExistence type="predicted"/>
<comment type="caution">
    <text evidence="2">The sequence shown here is derived from an EMBL/GenBank/DDBJ whole genome shotgun (WGS) entry which is preliminary data.</text>
</comment>
<organism evidence="2 3">
    <name type="scientific">Puccinia graminis f. sp. tritici</name>
    <dbReference type="NCBI Taxonomy" id="56615"/>
    <lineage>
        <taxon>Eukaryota</taxon>
        <taxon>Fungi</taxon>
        <taxon>Dikarya</taxon>
        <taxon>Basidiomycota</taxon>
        <taxon>Pucciniomycotina</taxon>
        <taxon>Pucciniomycetes</taxon>
        <taxon>Pucciniales</taxon>
        <taxon>Pucciniaceae</taxon>
        <taxon>Puccinia</taxon>
    </lineage>
</organism>
<feature type="compositionally biased region" description="Basic and acidic residues" evidence="1">
    <location>
        <begin position="1"/>
        <end position="18"/>
    </location>
</feature>
<evidence type="ECO:0000256" key="1">
    <source>
        <dbReference type="SAM" id="MobiDB-lite"/>
    </source>
</evidence>
<gene>
    <name evidence="2" type="ORF">PGT21_027316</name>
</gene>